<dbReference type="NCBIfam" id="NF006824">
    <property type="entry name" value="PRK09347.1-1"/>
    <property type="match status" value="1"/>
</dbReference>
<dbReference type="GO" id="GO:0046654">
    <property type="term" value="P:tetrahydrofolate biosynthetic process"/>
    <property type="evidence" value="ECO:0007669"/>
    <property type="project" value="UniProtKB-UniRule"/>
</dbReference>
<name>A0A5R9IMP1_9GAMM</name>
<evidence type="ECO:0000256" key="4">
    <source>
        <dbReference type="ARBA" id="ARBA00022563"/>
    </source>
</evidence>
<feature type="domain" description="GTP cyclohydrolase I" evidence="8">
    <location>
        <begin position="67"/>
        <end position="242"/>
    </location>
</feature>
<keyword evidence="6" id="KW-0479">Metal-binding</keyword>
<dbReference type="InterPro" id="IPR020602">
    <property type="entry name" value="GTP_CycHdrlase_I_dom"/>
</dbReference>
<evidence type="ECO:0000313" key="10">
    <source>
        <dbReference type="Proteomes" id="UP000307790"/>
    </source>
</evidence>
<dbReference type="EMBL" id="VCBC01000004">
    <property type="protein sequence ID" value="TLU66824.1"/>
    <property type="molecule type" value="Genomic_DNA"/>
</dbReference>
<evidence type="ECO:0000256" key="1">
    <source>
        <dbReference type="ARBA" id="ARBA00001052"/>
    </source>
</evidence>
<evidence type="ECO:0000256" key="7">
    <source>
        <dbReference type="SAM" id="MobiDB-lite"/>
    </source>
</evidence>
<dbReference type="OrthoDB" id="9801207at2"/>
<keyword evidence="6" id="KW-0342">GTP-binding</keyword>
<evidence type="ECO:0000256" key="5">
    <source>
        <dbReference type="ARBA" id="ARBA00022801"/>
    </source>
</evidence>
<organism evidence="9 10">
    <name type="scientific">Thalassotalea litorea</name>
    <dbReference type="NCBI Taxonomy" id="2020715"/>
    <lineage>
        <taxon>Bacteria</taxon>
        <taxon>Pseudomonadati</taxon>
        <taxon>Pseudomonadota</taxon>
        <taxon>Gammaproteobacteria</taxon>
        <taxon>Alteromonadales</taxon>
        <taxon>Colwelliaceae</taxon>
        <taxon>Thalassotalea</taxon>
    </lineage>
</organism>
<dbReference type="GO" id="GO:0005525">
    <property type="term" value="F:GTP binding"/>
    <property type="evidence" value="ECO:0007669"/>
    <property type="project" value="UniProtKB-KW"/>
</dbReference>
<proteinExistence type="inferred from homology"/>
<dbReference type="GO" id="GO:0006730">
    <property type="term" value="P:one-carbon metabolic process"/>
    <property type="evidence" value="ECO:0007669"/>
    <property type="project" value="UniProtKB-UniRule"/>
</dbReference>
<reference evidence="9 10" key="1">
    <citation type="submission" date="2019-05" db="EMBL/GenBank/DDBJ databases">
        <title>Genome sequences of Thalassotalea litorea 1K03283.</title>
        <authorList>
            <person name="Zhang D."/>
        </authorList>
    </citation>
    <scope>NUCLEOTIDE SEQUENCE [LARGE SCALE GENOMIC DNA]</scope>
    <source>
        <strain evidence="9 10">MCCC 1K03283</strain>
    </source>
</reference>
<comment type="similarity">
    <text evidence="3 6">Belongs to the GTP cyclohydrolase I family.</text>
</comment>
<evidence type="ECO:0000313" key="9">
    <source>
        <dbReference type="EMBL" id="TLU66824.1"/>
    </source>
</evidence>
<keyword evidence="10" id="KW-1185">Reference proteome</keyword>
<feature type="binding site" evidence="6">
    <location>
        <position position="137"/>
    </location>
    <ligand>
        <name>Zn(2+)</name>
        <dbReference type="ChEBI" id="CHEBI:29105"/>
    </ligand>
</feature>
<dbReference type="HAMAP" id="MF_00223">
    <property type="entry name" value="FolE"/>
    <property type="match status" value="1"/>
</dbReference>
<dbReference type="PROSITE" id="PS00860">
    <property type="entry name" value="GTP_CYCLOHYDROL_1_2"/>
    <property type="match status" value="1"/>
</dbReference>
<comment type="subunit">
    <text evidence="6">Homopolymer.</text>
</comment>
<feature type="binding site" evidence="6">
    <location>
        <position position="140"/>
    </location>
    <ligand>
        <name>Zn(2+)</name>
        <dbReference type="ChEBI" id="CHEBI:29105"/>
    </ligand>
</feature>
<dbReference type="SUPFAM" id="SSF55620">
    <property type="entry name" value="Tetrahydrobiopterin biosynthesis enzymes-like"/>
    <property type="match status" value="1"/>
</dbReference>
<keyword evidence="4 6" id="KW-0554">One-carbon metabolism</keyword>
<dbReference type="Proteomes" id="UP000307790">
    <property type="component" value="Unassembled WGS sequence"/>
</dbReference>
<comment type="caution">
    <text evidence="9">The sequence shown here is derived from an EMBL/GenBank/DDBJ whole genome shotgun (WGS) entry which is preliminary data.</text>
</comment>
<keyword evidence="5 6" id="KW-0378">Hydrolase</keyword>
<feature type="binding site" evidence="6">
    <location>
        <position position="208"/>
    </location>
    <ligand>
        <name>Zn(2+)</name>
        <dbReference type="ChEBI" id="CHEBI:29105"/>
    </ligand>
</feature>
<dbReference type="InterPro" id="IPR043133">
    <property type="entry name" value="GTP-CH-I_C/QueF"/>
</dbReference>
<dbReference type="UniPathway" id="UPA00848">
    <property type="reaction ID" value="UER00151"/>
</dbReference>
<evidence type="ECO:0000256" key="6">
    <source>
        <dbReference type="HAMAP-Rule" id="MF_00223"/>
    </source>
</evidence>
<comment type="pathway">
    <text evidence="2 6">Cofactor biosynthesis; 7,8-dihydroneopterin triphosphate biosynthesis; 7,8-dihydroneopterin triphosphate from GTP: step 1/1.</text>
</comment>
<feature type="region of interest" description="Disordered" evidence="7">
    <location>
        <begin position="1"/>
        <end position="27"/>
    </location>
</feature>
<dbReference type="InterPro" id="IPR001474">
    <property type="entry name" value="GTP_CycHdrlase_I"/>
</dbReference>
<dbReference type="InterPro" id="IPR043134">
    <property type="entry name" value="GTP-CH-I_N"/>
</dbReference>
<dbReference type="GO" id="GO:0008270">
    <property type="term" value="F:zinc ion binding"/>
    <property type="evidence" value="ECO:0007669"/>
    <property type="project" value="UniProtKB-UniRule"/>
</dbReference>
<dbReference type="AlphaFoldDB" id="A0A5R9IMP1"/>
<dbReference type="PANTHER" id="PTHR11109:SF7">
    <property type="entry name" value="GTP CYCLOHYDROLASE 1"/>
    <property type="match status" value="1"/>
</dbReference>
<dbReference type="InterPro" id="IPR018234">
    <property type="entry name" value="GTP_CycHdrlase_I_CS"/>
</dbReference>
<dbReference type="GO" id="GO:0005737">
    <property type="term" value="C:cytoplasm"/>
    <property type="evidence" value="ECO:0007669"/>
    <property type="project" value="TreeGrafter"/>
</dbReference>
<dbReference type="RefSeq" id="WP_138318889.1">
    <property type="nucleotide sequence ID" value="NZ_VCBC01000004.1"/>
</dbReference>
<dbReference type="EC" id="3.5.4.16" evidence="6"/>
<dbReference type="PANTHER" id="PTHR11109">
    <property type="entry name" value="GTP CYCLOHYDROLASE I"/>
    <property type="match status" value="1"/>
</dbReference>
<keyword evidence="6" id="KW-0547">Nucleotide-binding</keyword>
<evidence type="ECO:0000256" key="3">
    <source>
        <dbReference type="ARBA" id="ARBA00008085"/>
    </source>
</evidence>
<dbReference type="GO" id="GO:0006729">
    <property type="term" value="P:tetrahydrobiopterin biosynthetic process"/>
    <property type="evidence" value="ECO:0007669"/>
    <property type="project" value="TreeGrafter"/>
</dbReference>
<sequence length="243" mass="26787">MKSGSLKKPLSVVAKHGENQQAQPVSAEAEKVREALLEQGIETPVSVPSKSSKAFQLTDEEKLIRLESAFVEVLDILGLDRCDDSLQETPKRIAKMYLKEIFSGLDYANFPKITLIENKMGNDEMIAVSDISVTSTCEHHFVTIDGSAKVAYIPNKTIIGLSKINRIVRFFAQRPQVQERLTQQILVALQTLLDTEHVAVTINAVHYCVKSRGIMDSTSSTTTTSLGGCFKSNPASRAEFLQS</sequence>
<evidence type="ECO:0000256" key="2">
    <source>
        <dbReference type="ARBA" id="ARBA00005080"/>
    </source>
</evidence>
<evidence type="ECO:0000259" key="8">
    <source>
        <dbReference type="Pfam" id="PF01227"/>
    </source>
</evidence>
<dbReference type="NCBIfam" id="TIGR00063">
    <property type="entry name" value="folE"/>
    <property type="match status" value="1"/>
</dbReference>
<dbReference type="Gene3D" id="3.30.1130.10">
    <property type="match status" value="1"/>
</dbReference>
<dbReference type="Gene3D" id="1.10.286.10">
    <property type="match status" value="1"/>
</dbReference>
<accession>A0A5R9IMP1</accession>
<keyword evidence="6" id="KW-0862">Zinc</keyword>
<protein>
    <recommendedName>
        <fullName evidence="6">GTP cyclohydrolase 1</fullName>
        <ecNumber evidence="6">3.5.4.16</ecNumber>
    </recommendedName>
    <alternativeName>
        <fullName evidence="6">GTP cyclohydrolase I</fullName>
        <shortName evidence="6">GTP-CH-I</shortName>
    </alternativeName>
</protein>
<dbReference type="GO" id="GO:0003934">
    <property type="term" value="F:GTP cyclohydrolase I activity"/>
    <property type="evidence" value="ECO:0007669"/>
    <property type="project" value="UniProtKB-UniRule"/>
</dbReference>
<dbReference type="Pfam" id="PF01227">
    <property type="entry name" value="GTP_cyclohydroI"/>
    <property type="match status" value="1"/>
</dbReference>
<gene>
    <name evidence="6 9" type="primary">folE</name>
    <name evidence="9" type="ORF">FE810_04775</name>
</gene>
<dbReference type="FunFam" id="3.30.1130.10:FF:000001">
    <property type="entry name" value="GTP cyclohydrolase 1"/>
    <property type="match status" value="1"/>
</dbReference>
<dbReference type="NCBIfam" id="NF006826">
    <property type="entry name" value="PRK09347.1-3"/>
    <property type="match status" value="1"/>
</dbReference>
<comment type="catalytic activity">
    <reaction evidence="1 6">
        <text>GTP + H2O = 7,8-dihydroneopterin 3'-triphosphate + formate + H(+)</text>
        <dbReference type="Rhea" id="RHEA:17473"/>
        <dbReference type="ChEBI" id="CHEBI:15377"/>
        <dbReference type="ChEBI" id="CHEBI:15378"/>
        <dbReference type="ChEBI" id="CHEBI:15740"/>
        <dbReference type="ChEBI" id="CHEBI:37565"/>
        <dbReference type="ChEBI" id="CHEBI:58462"/>
        <dbReference type="EC" id="3.5.4.16"/>
    </reaction>
</comment>